<dbReference type="PANTHER" id="PTHR43739">
    <property type="entry name" value="XYLOGLUCANASE (EUROFUNG)"/>
    <property type="match status" value="1"/>
</dbReference>
<feature type="domain" description="DUF6242" evidence="1">
    <location>
        <begin position="39"/>
        <end position="238"/>
    </location>
</feature>
<dbReference type="SUPFAM" id="SSF110296">
    <property type="entry name" value="Oligoxyloglucan reducing end-specific cellobiohydrolase"/>
    <property type="match status" value="1"/>
</dbReference>
<gene>
    <name evidence="2" type="ORF">ENP86_06740</name>
</gene>
<dbReference type="GO" id="GO:0010411">
    <property type="term" value="P:xyloglucan metabolic process"/>
    <property type="evidence" value="ECO:0007669"/>
    <property type="project" value="TreeGrafter"/>
</dbReference>
<protein>
    <recommendedName>
        <fullName evidence="1">DUF6242 domain-containing protein</fullName>
    </recommendedName>
</protein>
<proteinExistence type="predicted"/>
<dbReference type="AlphaFoldDB" id="A0A7V0Z5V6"/>
<organism evidence="2">
    <name type="scientific">candidate division WOR-3 bacterium</name>
    <dbReference type="NCBI Taxonomy" id="2052148"/>
    <lineage>
        <taxon>Bacteria</taxon>
        <taxon>Bacteria division WOR-3</taxon>
    </lineage>
</organism>
<evidence type="ECO:0000313" key="2">
    <source>
        <dbReference type="EMBL" id="HDY59232.1"/>
    </source>
</evidence>
<dbReference type="Pfam" id="PF25852">
    <property type="entry name" value="DUF6242_C"/>
    <property type="match status" value="1"/>
</dbReference>
<accession>A0A7V0Z5V6</accession>
<dbReference type="InterPro" id="IPR015943">
    <property type="entry name" value="WD40/YVTN_repeat-like_dom_sf"/>
</dbReference>
<name>A0A7V0Z5V6_UNCW3</name>
<dbReference type="PANTHER" id="PTHR43739:SF5">
    <property type="entry name" value="EXO-ALPHA-SIALIDASE"/>
    <property type="match status" value="1"/>
</dbReference>
<reference evidence="2" key="1">
    <citation type="journal article" date="2020" name="mSystems">
        <title>Genome- and Community-Level Interaction Insights into Carbon Utilization and Element Cycling Functions of Hydrothermarchaeota in Hydrothermal Sediment.</title>
        <authorList>
            <person name="Zhou Z."/>
            <person name="Liu Y."/>
            <person name="Xu W."/>
            <person name="Pan J."/>
            <person name="Luo Z.H."/>
            <person name="Li M."/>
        </authorList>
    </citation>
    <scope>NUCLEOTIDE SEQUENCE [LARGE SCALE GENOMIC DNA]</scope>
    <source>
        <strain evidence="2">SpSt-258</strain>
    </source>
</reference>
<sequence length="263" mass="29078">MIKFRLLWFLLIFNTLVFAQWQAIGPYGGYVRSVVVSSANDNIVYAGSNGSPAIIAKSTNGGSSWNTVGSIPNSIYCMAIDPTNDNRLYAGSGHNLYRSTDGGVNWLGTSMSNKYIYGIAVHPSIPSTIYASGMSYTGTKWGIAFFKSTDYGVNWTTTVIDTSGSSNYGFCIAADRTNPNNIYIGGYSYVSSYIPRIYKTTNGGGNWVYLSADTLFNNAYYIYSMAVHPTNSNIVYAGTYLIKRNLPLNQWWTILDKKFFKLL</sequence>
<dbReference type="InterPro" id="IPR058667">
    <property type="entry name" value="DUF6242_C"/>
</dbReference>
<dbReference type="Gene3D" id="2.130.10.10">
    <property type="entry name" value="YVTN repeat-like/Quinoprotein amine dehydrogenase"/>
    <property type="match status" value="2"/>
</dbReference>
<evidence type="ECO:0000259" key="1">
    <source>
        <dbReference type="Pfam" id="PF25852"/>
    </source>
</evidence>
<dbReference type="CDD" id="cd15482">
    <property type="entry name" value="Sialidase_non-viral"/>
    <property type="match status" value="1"/>
</dbReference>
<comment type="caution">
    <text evidence="2">The sequence shown here is derived from an EMBL/GenBank/DDBJ whole genome shotgun (WGS) entry which is preliminary data.</text>
</comment>
<dbReference type="InterPro" id="IPR052025">
    <property type="entry name" value="Xyloglucanase_GH74"/>
</dbReference>
<dbReference type="EMBL" id="DSKY01000017">
    <property type="protein sequence ID" value="HDY59232.1"/>
    <property type="molecule type" value="Genomic_DNA"/>
</dbReference>